<evidence type="ECO:0000313" key="12">
    <source>
        <dbReference type="Proteomes" id="UP000474957"/>
    </source>
</evidence>
<keyword evidence="5 8" id="KW-1133">Transmembrane helix</keyword>
<dbReference type="Gene3D" id="3.30.70.100">
    <property type="match status" value="1"/>
</dbReference>
<keyword evidence="3" id="KW-1003">Cell membrane</keyword>
<dbReference type="GO" id="GO:0008381">
    <property type="term" value="F:mechanosensitive monoatomic ion channel activity"/>
    <property type="evidence" value="ECO:0007669"/>
    <property type="project" value="UniProtKB-ARBA"/>
</dbReference>
<evidence type="ECO:0000259" key="10">
    <source>
        <dbReference type="Pfam" id="PF21082"/>
    </source>
</evidence>
<dbReference type="InterPro" id="IPR006686">
    <property type="entry name" value="MscS_channel_CS"/>
</dbReference>
<dbReference type="InterPro" id="IPR023408">
    <property type="entry name" value="MscS_beta-dom_sf"/>
</dbReference>
<dbReference type="Pfam" id="PF00924">
    <property type="entry name" value="MS_channel_2nd"/>
    <property type="match status" value="1"/>
</dbReference>
<evidence type="ECO:0000256" key="4">
    <source>
        <dbReference type="ARBA" id="ARBA00022692"/>
    </source>
</evidence>
<dbReference type="Gene3D" id="1.10.287.1260">
    <property type="match status" value="1"/>
</dbReference>
<dbReference type="InterPro" id="IPR010920">
    <property type="entry name" value="LSM_dom_sf"/>
</dbReference>
<keyword evidence="6 8" id="KW-0472">Membrane</keyword>
<reference evidence="11 12" key="1">
    <citation type="submission" date="2019-10" db="EMBL/GenBank/DDBJ databases">
        <title>Cognatihalovulum marinum gen. nov. sp. nov., a new member of the family Rhodobacteraceae isolated from deep seawater of the Northwest Indian Ocean.</title>
        <authorList>
            <person name="Ruan C."/>
            <person name="Wang J."/>
            <person name="Zheng X."/>
            <person name="Song L."/>
            <person name="Zhu Y."/>
            <person name="Huang Y."/>
            <person name="Lu Z."/>
            <person name="Du W."/>
            <person name="Huang L."/>
            <person name="Dai X."/>
        </authorList>
    </citation>
    <scope>NUCLEOTIDE SEQUENCE [LARGE SCALE GENOMIC DNA]</scope>
    <source>
        <strain evidence="11 12">2CG4</strain>
    </source>
</reference>
<dbReference type="Pfam" id="PF21082">
    <property type="entry name" value="MS_channel_3rd"/>
    <property type="match status" value="1"/>
</dbReference>
<dbReference type="AlphaFoldDB" id="A0A6L5Z309"/>
<name>A0A6L5Z309_9RHOB</name>
<dbReference type="InterPro" id="IPR011066">
    <property type="entry name" value="MscS_channel_C_sf"/>
</dbReference>
<feature type="transmembrane region" description="Helical" evidence="8">
    <location>
        <begin position="355"/>
        <end position="382"/>
    </location>
</feature>
<feature type="region of interest" description="Disordered" evidence="7">
    <location>
        <begin position="1"/>
        <end position="49"/>
    </location>
</feature>
<dbReference type="InterPro" id="IPR006685">
    <property type="entry name" value="MscS_channel_2nd"/>
</dbReference>
<dbReference type="PROSITE" id="PS01246">
    <property type="entry name" value="UPF0003"/>
    <property type="match status" value="1"/>
</dbReference>
<dbReference type="SUPFAM" id="SSF82861">
    <property type="entry name" value="Mechanosensitive channel protein MscS (YggB), transmembrane region"/>
    <property type="match status" value="1"/>
</dbReference>
<evidence type="ECO:0000256" key="6">
    <source>
        <dbReference type="ARBA" id="ARBA00023136"/>
    </source>
</evidence>
<dbReference type="SUPFAM" id="SSF82689">
    <property type="entry name" value="Mechanosensitive channel protein MscS (YggB), C-terminal domain"/>
    <property type="match status" value="1"/>
</dbReference>
<comment type="subcellular location">
    <subcellularLocation>
        <location evidence="1">Cell membrane</location>
        <topology evidence="1">Multi-pass membrane protein</topology>
    </subcellularLocation>
</comment>
<keyword evidence="4 8" id="KW-0812">Transmembrane</keyword>
<evidence type="ECO:0000259" key="9">
    <source>
        <dbReference type="Pfam" id="PF00924"/>
    </source>
</evidence>
<keyword evidence="12" id="KW-1185">Reference proteome</keyword>
<organism evidence="11 12">
    <name type="scientific">Halovulum marinum</name>
    <dbReference type="NCBI Taxonomy" id="2662447"/>
    <lineage>
        <taxon>Bacteria</taxon>
        <taxon>Pseudomonadati</taxon>
        <taxon>Pseudomonadota</taxon>
        <taxon>Alphaproteobacteria</taxon>
        <taxon>Rhodobacterales</taxon>
        <taxon>Paracoccaceae</taxon>
        <taxon>Halovulum</taxon>
    </lineage>
</organism>
<dbReference type="InterPro" id="IPR049278">
    <property type="entry name" value="MS_channel_C"/>
</dbReference>
<comment type="caution">
    <text evidence="11">The sequence shown here is derived from an EMBL/GenBank/DDBJ whole genome shotgun (WGS) entry which is preliminary data.</text>
</comment>
<evidence type="ECO:0000256" key="3">
    <source>
        <dbReference type="ARBA" id="ARBA00022475"/>
    </source>
</evidence>
<feature type="compositionally biased region" description="Basic and acidic residues" evidence="7">
    <location>
        <begin position="13"/>
        <end position="32"/>
    </location>
</feature>
<evidence type="ECO:0000256" key="5">
    <source>
        <dbReference type="ARBA" id="ARBA00022989"/>
    </source>
</evidence>
<feature type="domain" description="Mechanosensitive ion channel MscS C-terminal" evidence="10">
    <location>
        <begin position="484"/>
        <end position="566"/>
    </location>
</feature>
<accession>A0A6L5Z309</accession>
<evidence type="ECO:0000256" key="1">
    <source>
        <dbReference type="ARBA" id="ARBA00004651"/>
    </source>
</evidence>
<dbReference type="PANTHER" id="PTHR30566:SF5">
    <property type="entry name" value="MECHANOSENSITIVE ION CHANNEL PROTEIN 1, MITOCHONDRIAL-RELATED"/>
    <property type="match status" value="1"/>
</dbReference>
<evidence type="ECO:0000256" key="7">
    <source>
        <dbReference type="SAM" id="MobiDB-lite"/>
    </source>
</evidence>
<dbReference type="Gene3D" id="2.30.30.60">
    <property type="match status" value="1"/>
</dbReference>
<dbReference type="EMBL" id="WIND01000008">
    <property type="protein sequence ID" value="MSU90374.1"/>
    <property type="molecule type" value="Genomic_DNA"/>
</dbReference>
<evidence type="ECO:0000313" key="11">
    <source>
        <dbReference type="EMBL" id="MSU90374.1"/>
    </source>
</evidence>
<evidence type="ECO:0000256" key="2">
    <source>
        <dbReference type="ARBA" id="ARBA00008017"/>
    </source>
</evidence>
<feature type="transmembrane region" description="Helical" evidence="8">
    <location>
        <begin position="241"/>
        <end position="267"/>
    </location>
</feature>
<proteinExistence type="inferred from homology"/>
<dbReference type="Proteomes" id="UP000474957">
    <property type="component" value="Unassembled WGS sequence"/>
</dbReference>
<dbReference type="SUPFAM" id="SSF50182">
    <property type="entry name" value="Sm-like ribonucleoproteins"/>
    <property type="match status" value="1"/>
</dbReference>
<comment type="similarity">
    <text evidence="2">Belongs to the MscS (TC 1.A.23) family.</text>
</comment>
<feature type="domain" description="Mechanosensitive ion channel MscS" evidence="9">
    <location>
        <begin position="409"/>
        <end position="474"/>
    </location>
</feature>
<gene>
    <name evidence="11" type="ORF">GE300_12225</name>
</gene>
<sequence length="598" mass="64168">MVDGTVQRHRRRSGDCHAADADRDTGHADAGREAAGTAEHAPRPAAGLTGMRPSFRIAVALLVPLALFRTLPVAAQGVSAPPARVEAAPDPWGRETPRGTVDGLLSAFGNNDMTAFAHLLDLSDIPEARRISESRRLGRTLERVLDRSGGLLPGYRLSADRAGLSGDNLGPDFDRFAAVLAEGTVTDLLLLRGEDEGRMVWRVAPVSLEVVRRLAPEVAQARYVTWLPARFSAMRIAGSSLAAWITLAALSVVALLIATVVFSALTWGLARLLHGGNHAATGRVIRDAWLPLALIGGGVLVQIGAFLLGIPVVARATLAPAIEIGTWLAIGWLLWRLVQTIGDEILLSMTRRERLGAVSVVSMARRFAKALVVALAAIFVSGSLGLDLTGWLAALGLGGLAFALGAQKTIEHLVGGLSIVADQPIRIGDFCQIDDVLGTVEDIGLRSTRIRTLDKTLVTIPNGDLSAARIENYAGRDRFRWLATIGLRYETTPDQMRAVIWRLDQLLAGDERIAEDHRARFVGFSASSLDIEILAYILASDFPSSLSIREELNLSVIEIVAECGASFAFPSTTVYIEPTHKPCSKMNSRKVSKPVTEA</sequence>
<dbReference type="GO" id="GO:0005886">
    <property type="term" value="C:plasma membrane"/>
    <property type="evidence" value="ECO:0007669"/>
    <property type="project" value="UniProtKB-SubCell"/>
</dbReference>
<feature type="transmembrane region" description="Helical" evidence="8">
    <location>
        <begin position="288"/>
        <end position="310"/>
    </location>
</feature>
<dbReference type="PANTHER" id="PTHR30566">
    <property type="entry name" value="YNAI-RELATED MECHANOSENSITIVE ION CHANNEL"/>
    <property type="match status" value="1"/>
</dbReference>
<protein>
    <submittedName>
        <fullName evidence="11">Mechanosensitive ion channel</fullName>
    </submittedName>
</protein>
<evidence type="ECO:0000256" key="8">
    <source>
        <dbReference type="SAM" id="Phobius"/>
    </source>
</evidence>
<dbReference type="InterPro" id="IPR011014">
    <property type="entry name" value="MscS_channel_TM-2"/>
</dbReference>